<evidence type="ECO:0000256" key="5">
    <source>
        <dbReference type="PIRNR" id="PIRNR017901"/>
    </source>
</evidence>
<accession>A0A1M6UAF4</accession>
<keyword evidence="1 5" id="KW-0436">Ligase</keyword>
<evidence type="ECO:0000256" key="3">
    <source>
        <dbReference type="ARBA" id="ARBA00022840"/>
    </source>
</evidence>
<comment type="catalytic activity">
    <reaction evidence="4 5">
        <text>L-cysteine + L-glutamate + ATP = gamma-L-glutamyl-L-cysteine + ADP + phosphate + H(+)</text>
        <dbReference type="Rhea" id="RHEA:13285"/>
        <dbReference type="ChEBI" id="CHEBI:15378"/>
        <dbReference type="ChEBI" id="CHEBI:29985"/>
        <dbReference type="ChEBI" id="CHEBI:30616"/>
        <dbReference type="ChEBI" id="CHEBI:35235"/>
        <dbReference type="ChEBI" id="CHEBI:43474"/>
        <dbReference type="ChEBI" id="CHEBI:58173"/>
        <dbReference type="ChEBI" id="CHEBI:456216"/>
        <dbReference type="EC" id="6.3.2.2"/>
    </reaction>
</comment>
<dbReference type="PANTHER" id="PTHR34378:SF1">
    <property type="entry name" value="GLUTAMATE--CYSTEINE LIGASE, CHLOROPLASTIC"/>
    <property type="match status" value="1"/>
</dbReference>
<evidence type="ECO:0000313" key="7">
    <source>
        <dbReference type="Proteomes" id="UP000183997"/>
    </source>
</evidence>
<dbReference type="STRING" id="1121421.SAMN02745123_02679"/>
<dbReference type="EMBL" id="FRAR01000019">
    <property type="protein sequence ID" value="SHK66222.1"/>
    <property type="molecule type" value="Genomic_DNA"/>
</dbReference>
<evidence type="ECO:0000256" key="2">
    <source>
        <dbReference type="ARBA" id="ARBA00022741"/>
    </source>
</evidence>
<evidence type="ECO:0000256" key="1">
    <source>
        <dbReference type="ARBA" id="ARBA00022598"/>
    </source>
</evidence>
<dbReference type="PIRSF" id="PIRSF017901">
    <property type="entry name" value="GCL"/>
    <property type="match status" value="1"/>
</dbReference>
<comment type="function">
    <text evidence="5">Catalyzes the synthesis of gamma-glutamylcysteine (gamma-GC).</text>
</comment>
<keyword evidence="3 5" id="KW-0067">ATP-binding</keyword>
<dbReference type="AlphaFoldDB" id="A0A1M6UAF4"/>
<dbReference type="Pfam" id="PF04107">
    <property type="entry name" value="GCS2"/>
    <property type="match status" value="1"/>
</dbReference>
<dbReference type="EC" id="6.3.2.2" evidence="5"/>
<dbReference type="PANTHER" id="PTHR34378">
    <property type="entry name" value="GLUTAMATE--CYSTEINE LIGASE, CHLOROPLASTIC"/>
    <property type="match status" value="1"/>
</dbReference>
<protein>
    <recommendedName>
        <fullName evidence="5">Glutamate--cysteine ligase</fullName>
        <ecNumber evidence="5">6.3.2.2</ecNumber>
    </recommendedName>
</protein>
<dbReference type="InterPro" id="IPR035434">
    <property type="entry name" value="GCL_bact_plant"/>
</dbReference>
<gene>
    <name evidence="6" type="ORF">SAMN02745123_02679</name>
</gene>
<comment type="similarity">
    <text evidence="5">Belongs to the glutamate--cysteine ligase type 2 family. EgtA subfamily.</text>
</comment>
<dbReference type="InterPro" id="IPR006336">
    <property type="entry name" value="GCS2"/>
</dbReference>
<name>A0A1M6UAF4_9FIRM</name>
<evidence type="ECO:0000256" key="4">
    <source>
        <dbReference type="ARBA" id="ARBA00048819"/>
    </source>
</evidence>
<dbReference type="GO" id="GO:0004357">
    <property type="term" value="F:glutamate-cysteine ligase activity"/>
    <property type="evidence" value="ECO:0007669"/>
    <property type="project" value="UniProtKB-UniRule"/>
</dbReference>
<dbReference type="GO" id="GO:0005524">
    <property type="term" value="F:ATP binding"/>
    <property type="evidence" value="ECO:0007669"/>
    <property type="project" value="UniProtKB-UniRule"/>
</dbReference>
<dbReference type="Gene3D" id="3.30.590.20">
    <property type="match status" value="1"/>
</dbReference>
<organism evidence="6 7">
    <name type="scientific">Desulforamulus aeronauticus DSM 10349</name>
    <dbReference type="NCBI Taxonomy" id="1121421"/>
    <lineage>
        <taxon>Bacteria</taxon>
        <taxon>Bacillati</taxon>
        <taxon>Bacillota</taxon>
        <taxon>Clostridia</taxon>
        <taxon>Eubacteriales</taxon>
        <taxon>Peptococcaceae</taxon>
        <taxon>Desulforamulus</taxon>
    </lineage>
</organism>
<keyword evidence="2 5" id="KW-0547">Nucleotide-binding</keyword>
<dbReference type="RefSeq" id="WP_072915262.1">
    <property type="nucleotide sequence ID" value="NZ_FRAR01000019.1"/>
</dbReference>
<keyword evidence="7" id="KW-1185">Reference proteome</keyword>
<dbReference type="OrthoDB" id="9780152at2"/>
<proteinExistence type="inferred from homology"/>
<dbReference type="GO" id="GO:0006750">
    <property type="term" value="P:glutathione biosynthetic process"/>
    <property type="evidence" value="ECO:0007669"/>
    <property type="project" value="UniProtKB-UniRule"/>
</dbReference>
<sequence>MTREDQQIAELVKYFKGNEKTTKEYKLGVEFEHLIVEQDSLNTVSYYGLHGVEETLKEMLSQGWHGDYEENSLIGLHNEGATITLEPGSQLELSTIPRSNIKDIEQAYIHFVNQITPLLKKKNQMLLAIGYQPQTKISDIRFIPKQRYVFMSDYLKTRGKYAHNMMKGTASMQYSLDFSNEADFIKKFKVSSSLAPVMAVVFDNSPFFEGEVWQDHAVRTVLWQNCDDARCGVAAKHSGGWGYGKYAKFVLETPPIFIKKRDSTLYTGDKQYKKIFDPGDYTVSELEHAMTMVFPDVRAKSFIEIRMADACPYPLNIAGAAFWKGLLYSEENVNNLSEIFRHVTVQDIENAKKEAVKKGYEAEISGMTFAELALSLLRWAKNGLPAEERRYLDPLESLIEQRKTPAALTKERLPLGKRQAVQWCFINPIEVD</sequence>
<evidence type="ECO:0000313" key="6">
    <source>
        <dbReference type="EMBL" id="SHK66222.1"/>
    </source>
</evidence>
<reference evidence="7" key="1">
    <citation type="submission" date="2016-11" db="EMBL/GenBank/DDBJ databases">
        <authorList>
            <person name="Varghese N."/>
            <person name="Submissions S."/>
        </authorList>
    </citation>
    <scope>NUCLEOTIDE SEQUENCE [LARGE SCALE GENOMIC DNA]</scope>
    <source>
        <strain evidence="7">DSM 10349</strain>
    </source>
</reference>
<dbReference type="Proteomes" id="UP000183997">
    <property type="component" value="Unassembled WGS sequence"/>
</dbReference>
<dbReference type="SUPFAM" id="SSF55931">
    <property type="entry name" value="Glutamine synthetase/guanido kinase"/>
    <property type="match status" value="1"/>
</dbReference>
<dbReference type="InterPro" id="IPR014746">
    <property type="entry name" value="Gln_synth/guanido_kin_cat_dom"/>
</dbReference>